<reference evidence="2" key="1">
    <citation type="submission" date="2021-01" db="EMBL/GenBank/DDBJ databases">
        <title>Description of Breznakiella homolactica.</title>
        <authorList>
            <person name="Song Y."/>
            <person name="Brune A."/>
        </authorList>
    </citation>
    <scope>NUCLEOTIDE SEQUENCE</scope>
    <source>
        <strain evidence="2">RmG30</strain>
    </source>
</reference>
<dbReference type="KEGG" id="bhc:JFL75_04500"/>
<organism evidence="2 3">
    <name type="scientific">Breznakiella homolactica</name>
    <dbReference type="NCBI Taxonomy" id="2798577"/>
    <lineage>
        <taxon>Bacteria</taxon>
        <taxon>Pseudomonadati</taxon>
        <taxon>Spirochaetota</taxon>
        <taxon>Spirochaetia</taxon>
        <taxon>Spirochaetales</taxon>
        <taxon>Breznakiellaceae</taxon>
        <taxon>Breznakiella</taxon>
    </lineage>
</organism>
<gene>
    <name evidence="2" type="ORF">JFL75_04500</name>
</gene>
<dbReference type="Pfam" id="PF12867">
    <property type="entry name" value="DinB_2"/>
    <property type="match status" value="1"/>
</dbReference>
<dbReference type="InterPro" id="IPR034660">
    <property type="entry name" value="DinB/YfiT-like"/>
</dbReference>
<name>A0A7T8BB48_9SPIR</name>
<dbReference type="SUPFAM" id="SSF109854">
    <property type="entry name" value="DinB/YfiT-like putative metalloenzymes"/>
    <property type="match status" value="1"/>
</dbReference>
<accession>A0A7T8BB48</accession>
<keyword evidence="3" id="KW-1185">Reference proteome</keyword>
<dbReference type="RefSeq" id="WP_215627491.1">
    <property type="nucleotide sequence ID" value="NZ_CP067089.2"/>
</dbReference>
<evidence type="ECO:0000313" key="3">
    <source>
        <dbReference type="Proteomes" id="UP000595917"/>
    </source>
</evidence>
<dbReference type="Gene3D" id="1.20.120.450">
    <property type="entry name" value="dinb family like domain"/>
    <property type="match status" value="1"/>
</dbReference>
<dbReference type="InterPro" id="IPR024775">
    <property type="entry name" value="DinB-like"/>
</dbReference>
<evidence type="ECO:0000313" key="2">
    <source>
        <dbReference type="EMBL" id="QQO10187.1"/>
    </source>
</evidence>
<feature type="domain" description="DinB-like" evidence="1">
    <location>
        <begin position="8"/>
        <end position="134"/>
    </location>
</feature>
<evidence type="ECO:0000259" key="1">
    <source>
        <dbReference type="Pfam" id="PF12867"/>
    </source>
</evidence>
<dbReference type="EMBL" id="CP067089">
    <property type="protein sequence ID" value="QQO10187.1"/>
    <property type="molecule type" value="Genomic_DNA"/>
</dbReference>
<protein>
    <submittedName>
        <fullName evidence="2">DinB family protein</fullName>
    </submittedName>
</protein>
<dbReference type="AlphaFoldDB" id="A0A7T8BB48"/>
<dbReference type="Proteomes" id="UP000595917">
    <property type="component" value="Chromosome"/>
</dbReference>
<sequence>MKELALKQFEQFYRMFTCMVNDYDDEAWYTMGHKKTTAYILAFHIIDSTKFYLRDDSAFELENGETITVEGPVPAQKISRADILKNITLQKAAMEKWIHEIDFKAPQTEFPWTGPDMESVVIFIIRHNTFHLGEFNALLNEYKKGDAKDNFGDNIY</sequence>
<proteinExistence type="predicted"/>